<protein>
    <submittedName>
        <fullName evidence="10">Formylglycine-generating enzyme, required for sulfatase activity, contains SUMF1/FGE domain</fullName>
    </submittedName>
</protein>
<dbReference type="PANTHER" id="PTHR23150:SF19">
    <property type="entry name" value="FORMYLGLYCINE-GENERATING ENZYME"/>
    <property type="match status" value="1"/>
</dbReference>
<dbReference type="InterPro" id="IPR005532">
    <property type="entry name" value="SUMF_dom"/>
</dbReference>
<evidence type="ECO:0000259" key="8">
    <source>
        <dbReference type="Pfam" id="PF03264"/>
    </source>
</evidence>
<evidence type="ECO:0000259" key="9">
    <source>
        <dbReference type="Pfam" id="PF03781"/>
    </source>
</evidence>
<gene>
    <name evidence="10" type="ORF">SAMN05660349_01879</name>
</gene>
<keyword evidence="7" id="KW-0472">Membrane</keyword>
<dbReference type="EMBL" id="FUYQ01000012">
    <property type="protein sequence ID" value="SKB58497.1"/>
    <property type="molecule type" value="Genomic_DNA"/>
</dbReference>
<keyword evidence="11" id="KW-1185">Reference proteome</keyword>
<sequence>MTHRNSNRYNPKQRFYRKKSFFLLAGFLLGAGLIVATYQTSVYFSTDESCMMCHVHPHAEDSWKMSKHVNNGSGVKTHCVDCHLPPKHNTWAHYTAKAKLGIRDVWGYLTKDSADFDWEAKSQLEYAVTFIPNESCKECHQNLFPEGVTDKGITAHLYYEENEKKLNLQCISCHLDAGHYNPNYAHSQMTGIPGLAGASADSSTFFKEPALVTEFKDYIETIPGTPVTLSMKAIAGGSFKMGSPEKEPLRGEDEGPVRNVTVSPFFMAEVEVTWDQYWAFYGNTMSEGRTPPETVYANNSNPDVDAISGPTPPFGFPDQGWGSGSRPAITMTHYAAETFCQWLSKKTGKKYRLPTEAEWEYAARGGTSTPYFFEGDPKDYSDIGFWRKFFDADTDIISEYVIYNKNSKNKTQEPSAVKANPFGLKNMLGNVMEYCADKYSPDAYKKGGASVKDPIIKEGTEWVVRGGNYTSDASKLRSASRDYTKHDAWLKTDPQQPKSIWWYSDIRGIGFRVVCEPDSSLKAK</sequence>
<dbReference type="Pfam" id="PF03264">
    <property type="entry name" value="Cytochrom_NNT"/>
    <property type="match status" value="1"/>
</dbReference>
<evidence type="ECO:0000256" key="4">
    <source>
        <dbReference type="ARBA" id="ARBA00022723"/>
    </source>
</evidence>
<proteinExistence type="predicted"/>
<keyword evidence="4" id="KW-0479">Metal-binding</keyword>
<dbReference type="InterPro" id="IPR016187">
    <property type="entry name" value="CTDL_fold"/>
</dbReference>
<feature type="domain" description="NapC/NirT cytochrome c N-terminal" evidence="8">
    <location>
        <begin position="20"/>
        <end position="183"/>
    </location>
</feature>
<keyword evidence="7" id="KW-1133">Transmembrane helix</keyword>
<dbReference type="InterPro" id="IPR042095">
    <property type="entry name" value="SUMF_sf"/>
</dbReference>
<dbReference type="Pfam" id="PF03781">
    <property type="entry name" value="FGE-sulfatase"/>
    <property type="match status" value="1"/>
</dbReference>
<name>A0A1T5CGB6_9BACT</name>
<evidence type="ECO:0000256" key="6">
    <source>
        <dbReference type="ARBA" id="ARBA00023004"/>
    </source>
</evidence>
<reference evidence="11" key="1">
    <citation type="submission" date="2017-02" db="EMBL/GenBank/DDBJ databases">
        <authorList>
            <person name="Varghese N."/>
            <person name="Submissions S."/>
        </authorList>
    </citation>
    <scope>NUCLEOTIDE SEQUENCE [LARGE SCALE GENOMIC DNA]</scope>
    <source>
        <strain evidence="11">DSM 24967</strain>
    </source>
</reference>
<dbReference type="GO" id="GO:0120147">
    <property type="term" value="F:formylglycine-generating oxidase activity"/>
    <property type="evidence" value="ECO:0007669"/>
    <property type="project" value="TreeGrafter"/>
</dbReference>
<evidence type="ECO:0000256" key="2">
    <source>
        <dbReference type="ARBA" id="ARBA00022448"/>
    </source>
</evidence>
<keyword evidence="7" id="KW-0812">Transmembrane</keyword>
<keyword evidence="5" id="KW-0249">Electron transport</keyword>
<keyword evidence="2" id="KW-0813">Transport</keyword>
<dbReference type="Gene3D" id="1.10.3820.10">
    <property type="entry name" value="Di-heme elbow motif domain"/>
    <property type="match status" value="1"/>
</dbReference>
<dbReference type="PANTHER" id="PTHR23150">
    <property type="entry name" value="SULFATASE MODIFYING FACTOR 1, 2"/>
    <property type="match status" value="1"/>
</dbReference>
<dbReference type="SUPFAM" id="SSF56436">
    <property type="entry name" value="C-type lectin-like"/>
    <property type="match status" value="1"/>
</dbReference>
<feature type="domain" description="Sulfatase-modifying factor enzyme-like" evidence="9">
    <location>
        <begin position="232"/>
        <end position="483"/>
    </location>
</feature>
<dbReference type="Gene3D" id="3.90.1580.10">
    <property type="entry name" value="paralog of FGE (formylglycine-generating enzyme)"/>
    <property type="match status" value="1"/>
</dbReference>
<dbReference type="Proteomes" id="UP000190852">
    <property type="component" value="Unassembled WGS sequence"/>
</dbReference>
<organism evidence="10 11">
    <name type="scientific">Parabacteroides chartae</name>
    <dbReference type="NCBI Taxonomy" id="1037355"/>
    <lineage>
        <taxon>Bacteria</taxon>
        <taxon>Pseudomonadati</taxon>
        <taxon>Bacteroidota</taxon>
        <taxon>Bacteroidia</taxon>
        <taxon>Bacteroidales</taxon>
        <taxon>Tannerellaceae</taxon>
        <taxon>Parabacteroides</taxon>
    </lineage>
</organism>
<accession>A0A1T5CGB6</accession>
<dbReference type="SUPFAM" id="SSF48695">
    <property type="entry name" value="Multiheme cytochromes"/>
    <property type="match status" value="1"/>
</dbReference>
<feature type="transmembrane region" description="Helical" evidence="7">
    <location>
        <begin position="21"/>
        <end position="44"/>
    </location>
</feature>
<dbReference type="GO" id="GO:0030313">
    <property type="term" value="C:cell envelope"/>
    <property type="evidence" value="ECO:0007669"/>
    <property type="project" value="UniProtKB-SubCell"/>
</dbReference>
<evidence type="ECO:0000313" key="10">
    <source>
        <dbReference type="EMBL" id="SKB58497.1"/>
    </source>
</evidence>
<dbReference type="InterPro" id="IPR051043">
    <property type="entry name" value="Sulfatase_Mod_Factor_Kinase"/>
</dbReference>
<evidence type="ECO:0000313" key="11">
    <source>
        <dbReference type="Proteomes" id="UP000190852"/>
    </source>
</evidence>
<dbReference type="InterPro" id="IPR005126">
    <property type="entry name" value="NapC/NirT_cyt_c_N"/>
</dbReference>
<dbReference type="GO" id="GO:0046872">
    <property type="term" value="F:metal ion binding"/>
    <property type="evidence" value="ECO:0007669"/>
    <property type="project" value="UniProtKB-KW"/>
</dbReference>
<keyword evidence="6" id="KW-0408">Iron</keyword>
<evidence type="ECO:0000256" key="1">
    <source>
        <dbReference type="ARBA" id="ARBA00004196"/>
    </source>
</evidence>
<evidence type="ECO:0000256" key="7">
    <source>
        <dbReference type="SAM" id="Phobius"/>
    </source>
</evidence>
<dbReference type="RefSeq" id="WP_079683408.1">
    <property type="nucleotide sequence ID" value="NZ_FUYQ01000012.1"/>
</dbReference>
<comment type="subcellular location">
    <subcellularLocation>
        <location evidence="1">Cell envelope</location>
    </subcellularLocation>
</comment>
<dbReference type="InterPro" id="IPR038266">
    <property type="entry name" value="NapC/NirT_cytc_sf"/>
</dbReference>
<evidence type="ECO:0000256" key="5">
    <source>
        <dbReference type="ARBA" id="ARBA00022982"/>
    </source>
</evidence>
<dbReference type="InterPro" id="IPR036280">
    <property type="entry name" value="Multihaem_cyt_sf"/>
</dbReference>
<evidence type="ECO:0000256" key="3">
    <source>
        <dbReference type="ARBA" id="ARBA00022617"/>
    </source>
</evidence>
<dbReference type="AlphaFoldDB" id="A0A1T5CGB6"/>
<keyword evidence="3" id="KW-0349">Heme</keyword>